<keyword evidence="1" id="KW-0472">Membrane</keyword>
<evidence type="ECO:0000313" key="2">
    <source>
        <dbReference type="EMBL" id="PZQ21798.1"/>
    </source>
</evidence>
<feature type="transmembrane region" description="Helical" evidence="1">
    <location>
        <begin position="443"/>
        <end position="458"/>
    </location>
</feature>
<dbReference type="AlphaFoldDB" id="A0A2W5L2Q2"/>
<dbReference type="PANTHER" id="PTHR34219">
    <property type="entry name" value="IRON-REGULATED INNER MEMBRANE PROTEIN-RELATED"/>
    <property type="match status" value="1"/>
</dbReference>
<protein>
    <submittedName>
        <fullName evidence="2">PepSY domain-containing protein</fullName>
    </submittedName>
</protein>
<organism evidence="2 3">
    <name type="scientific">Sphingopyxis macrogoltabida</name>
    <name type="common">Sphingomonas macrogoltabidus</name>
    <dbReference type="NCBI Taxonomy" id="33050"/>
    <lineage>
        <taxon>Bacteria</taxon>
        <taxon>Pseudomonadati</taxon>
        <taxon>Pseudomonadota</taxon>
        <taxon>Alphaproteobacteria</taxon>
        <taxon>Sphingomonadales</taxon>
        <taxon>Sphingomonadaceae</taxon>
        <taxon>Sphingopyxis</taxon>
    </lineage>
</organism>
<dbReference type="InterPro" id="IPR005625">
    <property type="entry name" value="PepSY-ass_TM"/>
</dbReference>
<sequence length="499" mass="53428">MTAVPKKPKKKDLMSRIPAGFVRAVLRGHSSLGLAFAALIYLICLSGSIAVFAHEFQRWESSDAPQVTSVTPDAVQRAFEGAIARGGAGVEHVYITLPRADFPRLLLYVDAAQDSQYLADADGAIVDGAAFAWTEFITRLHINLHLPRTWGGFLVGLIGVALLSSLISGILAHPRIFRDAFHLRIGGSRRLQEADLHNRLGVWAFPFHVIISLSGAFLGLTTIIVGVLGMAMFNGDVNKVYALFLPEPPIDDPRPAPVLDLRPMYAKVPAGDGRLEYIFTEHPTEVGGAALFNIKRPDTLAGVDGYAFRRDATVYNHIRSAENNLGQNLLNSLGTLHFGWFGGGLVKIVYFLLGLGLTYLAAGGVNIWLARRRDKGRPAPAWERLWSATIWGQPAAIAVAAIAALAGGTTPVAIAAWLIASLLFWLAAIRVPADRMAAAGRRLLATAMIGAALVHAALRGGADPVAWIVDAVLVAGGLGLLLPDMPIVRARRQAAQLAA</sequence>
<keyword evidence="1" id="KW-0812">Transmembrane</keyword>
<feature type="transmembrane region" description="Helical" evidence="1">
    <location>
        <begin position="390"/>
        <end position="408"/>
    </location>
</feature>
<evidence type="ECO:0000313" key="3">
    <source>
        <dbReference type="Proteomes" id="UP000248597"/>
    </source>
</evidence>
<dbReference type="Proteomes" id="UP000248597">
    <property type="component" value="Unassembled WGS sequence"/>
</dbReference>
<feature type="transmembrane region" description="Helical" evidence="1">
    <location>
        <begin position="464"/>
        <end position="482"/>
    </location>
</feature>
<evidence type="ECO:0000256" key="1">
    <source>
        <dbReference type="SAM" id="Phobius"/>
    </source>
</evidence>
<feature type="transmembrane region" description="Helical" evidence="1">
    <location>
        <begin position="348"/>
        <end position="369"/>
    </location>
</feature>
<proteinExistence type="predicted"/>
<keyword evidence="1" id="KW-1133">Transmembrane helix</keyword>
<feature type="transmembrane region" description="Helical" evidence="1">
    <location>
        <begin position="32"/>
        <end position="53"/>
    </location>
</feature>
<dbReference type="EMBL" id="QFPJ01000023">
    <property type="protein sequence ID" value="PZQ21798.1"/>
    <property type="molecule type" value="Genomic_DNA"/>
</dbReference>
<reference evidence="2 3" key="1">
    <citation type="submission" date="2017-08" db="EMBL/GenBank/DDBJ databases">
        <title>Infants hospitalized years apart are colonized by the same room-sourced microbial strains.</title>
        <authorList>
            <person name="Brooks B."/>
            <person name="Olm M.R."/>
            <person name="Firek B.A."/>
            <person name="Baker R."/>
            <person name="Thomas B.C."/>
            <person name="Morowitz M.J."/>
            <person name="Banfield J.F."/>
        </authorList>
    </citation>
    <scope>NUCLEOTIDE SEQUENCE [LARGE SCALE GENOMIC DNA]</scope>
    <source>
        <strain evidence="2">S2_005_003_R2_47</strain>
    </source>
</reference>
<accession>A0A2W5L2Q2</accession>
<dbReference type="PANTHER" id="PTHR34219:SF9">
    <property type="entry name" value="IRON-REGULATED INNER MEMBRANE PROTEIN"/>
    <property type="match status" value="1"/>
</dbReference>
<comment type="caution">
    <text evidence="2">The sequence shown here is derived from an EMBL/GenBank/DDBJ whole genome shotgun (WGS) entry which is preliminary data.</text>
</comment>
<feature type="transmembrane region" description="Helical" evidence="1">
    <location>
        <begin position="414"/>
        <end position="431"/>
    </location>
</feature>
<dbReference type="Pfam" id="PF03929">
    <property type="entry name" value="PepSY_TM"/>
    <property type="match status" value="1"/>
</dbReference>
<name>A0A2W5L2Q2_SPHMC</name>
<gene>
    <name evidence="2" type="ORF">DI569_10770</name>
</gene>
<feature type="transmembrane region" description="Helical" evidence="1">
    <location>
        <begin position="150"/>
        <end position="172"/>
    </location>
</feature>
<feature type="transmembrane region" description="Helical" evidence="1">
    <location>
        <begin position="200"/>
        <end position="233"/>
    </location>
</feature>